<proteinExistence type="predicted"/>
<evidence type="ECO:0000259" key="1">
    <source>
        <dbReference type="Pfam" id="PF00646"/>
    </source>
</evidence>
<protein>
    <recommendedName>
        <fullName evidence="1">F-box domain-containing protein</fullName>
    </recommendedName>
</protein>
<evidence type="ECO:0000313" key="2">
    <source>
        <dbReference type="EMBL" id="PIA29878.1"/>
    </source>
</evidence>
<dbReference type="PANTHER" id="PTHR38926">
    <property type="entry name" value="F-BOX DOMAIN CONTAINING PROTEIN, EXPRESSED"/>
    <property type="match status" value="1"/>
</dbReference>
<organism evidence="2 3">
    <name type="scientific">Aquilegia coerulea</name>
    <name type="common">Rocky mountain columbine</name>
    <dbReference type="NCBI Taxonomy" id="218851"/>
    <lineage>
        <taxon>Eukaryota</taxon>
        <taxon>Viridiplantae</taxon>
        <taxon>Streptophyta</taxon>
        <taxon>Embryophyta</taxon>
        <taxon>Tracheophyta</taxon>
        <taxon>Spermatophyta</taxon>
        <taxon>Magnoliopsida</taxon>
        <taxon>Ranunculales</taxon>
        <taxon>Ranunculaceae</taxon>
        <taxon>Thalictroideae</taxon>
        <taxon>Aquilegia</taxon>
    </lineage>
</organism>
<dbReference type="EMBL" id="KZ305075">
    <property type="protein sequence ID" value="PIA29878.1"/>
    <property type="molecule type" value="Genomic_DNA"/>
</dbReference>
<dbReference type="Pfam" id="PF00646">
    <property type="entry name" value="F-box"/>
    <property type="match status" value="1"/>
</dbReference>
<dbReference type="AlphaFoldDB" id="A0A2G5CF36"/>
<evidence type="ECO:0000313" key="3">
    <source>
        <dbReference type="Proteomes" id="UP000230069"/>
    </source>
</evidence>
<dbReference type="InterPro" id="IPR001810">
    <property type="entry name" value="F-box_dom"/>
</dbReference>
<feature type="domain" description="F-box" evidence="1">
    <location>
        <begin position="20"/>
        <end position="62"/>
    </location>
</feature>
<reference evidence="2 3" key="1">
    <citation type="submission" date="2017-09" db="EMBL/GenBank/DDBJ databases">
        <title>WGS assembly of Aquilegia coerulea Goldsmith.</title>
        <authorList>
            <person name="Hodges S."/>
            <person name="Kramer E."/>
            <person name="Nordborg M."/>
            <person name="Tomkins J."/>
            <person name="Borevitz J."/>
            <person name="Derieg N."/>
            <person name="Yan J."/>
            <person name="Mihaltcheva S."/>
            <person name="Hayes R.D."/>
            <person name="Rokhsar D."/>
        </authorList>
    </citation>
    <scope>NUCLEOTIDE SEQUENCE [LARGE SCALE GENOMIC DNA]</scope>
    <source>
        <strain evidence="3">cv. Goldsmith</strain>
    </source>
</reference>
<dbReference type="OrthoDB" id="1929062at2759"/>
<dbReference type="InterPro" id="IPR032675">
    <property type="entry name" value="LRR_dom_sf"/>
</dbReference>
<dbReference type="Gene3D" id="3.80.10.10">
    <property type="entry name" value="Ribonuclease Inhibitor"/>
    <property type="match status" value="1"/>
</dbReference>
<keyword evidence="3" id="KW-1185">Reference proteome</keyword>
<gene>
    <name evidence="2" type="ORF">AQUCO_05800154v1</name>
</gene>
<name>A0A2G5CF36_AQUCA</name>
<dbReference type="PANTHER" id="PTHR38926:SF5">
    <property type="entry name" value="F-BOX AND LEUCINE-RICH REPEAT PROTEIN 6"/>
    <property type="match status" value="1"/>
</dbReference>
<dbReference type="InParanoid" id="A0A2G5CF36"/>
<dbReference type="InterPro" id="IPR036047">
    <property type="entry name" value="F-box-like_dom_sf"/>
</dbReference>
<dbReference type="Proteomes" id="UP000230069">
    <property type="component" value="Unassembled WGS sequence"/>
</dbReference>
<accession>A0A2G5CF36</accession>
<sequence length="134" mass="16044">MEGRRRKSLRRLNDEVSRNWEDLNTDCLINIFERVRLESLILDIPFVCKSWYKVSLDPHCWKLLDFRFMSLKRSSWAIKIQEKKSCWGLRNHSYATPSTQFMKIAVHRSCGLATKLAFHTCNFEDNILEYVLER</sequence>
<dbReference type="SUPFAM" id="SSF81383">
    <property type="entry name" value="F-box domain"/>
    <property type="match status" value="1"/>
</dbReference>
<dbReference type="STRING" id="218851.A0A2G5CF36"/>